<dbReference type="EMBL" id="JALJOQ010000163">
    <property type="protein sequence ID" value="KAK9792479.1"/>
    <property type="molecule type" value="Genomic_DNA"/>
</dbReference>
<accession>A0AAW1NN61</accession>
<dbReference type="SUPFAM" id="SSF57959">
    <property type="entry name" value="Leucine zipper domain"/>
    <property type="match status" value="1"/>
</dbReference>
<dbReference type="Gene3D" id="1.20.5.170">
    <property type="match status" value="1"/>
</dbReference>
<keyword evidence="1" id="KW-0175">Coiled coil</keyword>
<organism evidence="4 5">
    <name type="scientific">Symbiochloris irregularis</name>
    <dbReference type="NCBI Taxonomy" id="706552"/>
    <lineage>
        <taxon>Eukaryota</taxon>
        <taxon>Viridiplantae</taxon>
        <taxon>Chlorophyta</taxon>
        <taxon>core chlorophytes</taxon>
        <taxon>Trebouxiophyceae</taxon>
        <taxon>Trebouxiales</taxon>
        <taxon>Trebouxiaceae</taxon>
        <taxon>Symbiochloris</taxon>
    </lineage>
</organism>
<dbReference type="InterPro" id="IPR046347">
    <property type="entry name" value="bZIP_sf"/>
</dbReference>
<dbReference type="CDD" id="cd14688">
    <property type="entry name" value="bZIP_YAP"/>
    <property type="match status" value="1"/>
</dbReference>
<comment type="caution">
    <text evidence="4">The sequence shown here is derived from an EMBL/GenBank/DDBJ whole genome shotgun (WGS) entry which is preliminary data.</text>
</comment>
<feature type="compositionally biased region" description="Gly residues" evidence="2">
    <location>
        <begin position="51"/>
        <end position="65"/>
    </location>
</feature>
<reference evidence="4 5" key="1">
    <citation type="journal article" date="2024" name="Nat. Commun.">
        <title>Phylogenomics reveals the evolutionary origins of lichenization in chlorophyte algae.</title>
        <authorList>
            <person name="Puginier C."/>
            <person name="Libourel C."/>
            <person name="Otte J."/>
            <person name="Skaloud P."/>
            <person name="Haon M."/>
            <person name="Grisel S."/>
            <person name="Petersen M."/>
            <person name="Berrin J.G."/>
            <person name="Delaux P.M."/>
            <person name="Dal Grande F."/>
            <person name="Keller J."/>
        </authorList>
    </citation>
    <scope>NUCLEOTIDE SEQUENCE [LARGE SCALE GENOMIC DNA]</scope>
    <source>
        <strain evidence="4 5">SAG 2036</strain>
    </source>
</reference>
<proteinExistence type="predicted"/>
<gene>
    <name evidence="4" type="ORF">WJX73_003934</name>
</gene>
<feature type="coiled-coil region" evidence="1">
    <location>
        <begin position="83"/>
        <end position="124"/>
    </location>
</feature>
<dbReference type="AlphaFoldDB" id="A0AAW1NN61"/>
<evidence type="ECO:0000313" key="5">
    <source>
        <dbReference type="Proteomes" id="UP001465755"/>
    </source>
</evidence>
<evidence type="ECO:0000259" key="3">
    <source>
        <dbReference type="PROSITE" id="PS00036"/>
    </source>
</evidence>
<feature type="region of interest" description="Disordered" evidence="2">
    <location>
        <begin position="1"/>
        <end position="83"/>
    </location>
</feature>
<dbReference type="PROSITE" id="PS00036">
    <property type="entry name" value="BZIP_BASIC"/>
    <property type="match status" value="1"/>
</dbReference>
<feature type="domain" description="BZIP" evidence="3">
    <location>
        <begin position="72"/>
        <end position="85"/>
    </location>
</feature>
<dbReference type="InterPro" id="IPR004827">
    <property type="entry name" value="bZIP"/>
</dbReference>
<dbReference type="Proteomes" id="UP001465755">
    <property type="component" value="Unassembled WGS sequence"/>
</dbReference>
<sequence>MLPPGQGVPLKRPGSDQQGPGSALDLQPGAEGKSGILTEGVGDPSAAGALGSDGGGSGEIGGVRTGGVKCAKEKNRQAQRRFRERQKGLISALKERADALARQVEDQARNIEALEKENMLLKAMMGDSKLGRVTESI</sequence>
<dbReference type="GO" id="GO:0003700">
    <property type="term" value="F:DNA-binding transcription factor activity"/>
    <property type="evidence" value="ECO:0007669"/>
    <property type="project" value="InterPro"/>
</dbReference>
<name>A0AAW1NN61_9CHLO</name>
<evidence type="ECO:0000256" key="2">
    <source>
        <dbReference type="SAM" id="MobiDB-lite"/>
    </source>
</evidence>
<keyword evidence="5" id="KW-1185">Reference proteome</keyword>
<dbReference type="SMART" id="SM00338">
    <property type="entry name" value="BRLZ"/>
    <property type="match status" value="1"/>
</dbReference>
<evidence type="ECO:0000256" key="1">
    <source>
        <dbReference type="SAM" id="Coils"/>
    </source>
</evidence>
<evidence type="ECO:0000313" key="4">
    <source>
        <dbReference type="EMBL" id="KAK9792479.1"/>
    </source>
</evidence>
<protein>
    <recommendedName>
        <fullName evidence="3">BZIP domain-containing protein</fullName>
    </recommendedName>
</protein>